<sequence length="229" mass="26503">MSYINGLIKEIPYWFSDDVHQKDFKGTIDKYHSTYMAKKTQKGRLTSTYATPTQPSLIPVAEVKHSHRPHYGYKHHTTSNTVNEDVKLIKTTTSLSTIRQHTNPRIHITTNRIHIPESSTSLIPRIEIHRPEVVRHHGSSKHFELDKSRHRVWSSTSTTTTAEPKTSIGQLHTRVHRKFIELIHRNKVDDDQTVMVLVVNSIPNLFSIRQGDWFDAFSLYSINQSQFGK</sequence>
<dbReference type="AlphaFoldDB" id="A0A1I7XKA1"/>
<dbReference type="InterPro" id="IPR011735">
    <property type="entry name" value="WlaTC/HtrL_glycosyltransf"/>
</dbReference>
<organism evidence="1 2">
    <name type="scientific">Heterorhabditis bacteriophora</name>
    <name type="common">Entomopathogenic nematode worm</name>
    <dbReference type="NCBI Taxonomy" id="37862"/>
    <lineage>
        <taxon>Eukaryota</taxon>
        <taxon>Metazoa</taxon>
        <taxon>Ecdysozoa</taxon>
        <taxon>Nematoda</taxon>
        <taxon>Chromadorea</taxon>
        <taxon>Rhabditida</taxon>
        <taxon>Rhabditina</taxon>
        <taxon>Rhabditomorpha</taxon>
        <taxon>Strongyloidea</taxon>
        <taxon>Heterorhabditidae</taxon>
        <taxon>Heterorhabditis</taxon>
    </lineage>
</organism>
<proteinExistence type="predicted"/>
<name>A0A1I7XKA1_HETBA</name>
<accession>A0A1I7XKA1</accession>
<evidence type="ECO:0000313" key="1">
    <source>
        <dbReference type="Proteomes" id="UP000095283"/>
    </source>
</evidence>
<dbReference type="Pfam" id="PF09612">
    <property type="entry name" value="HtrL_YibB"/>
    <property type="match status" value="1"/>
</dbReference>
<reference evidence="2" key="1">
    <citation type="submission" date="2016-11" db="UniProtKB">
        <authorList>
            <consortium name="WormBaseParasite"/>
        </authorList>
    </citation>
    <scope>IDENTIFICATION</scope>
</reference>
<protein>
    <submittedName>
        <fullName evidence="2">Uncharacterized protein</fullName>
    </submittedName>
</protein>
<keyword evidence="1" id="KW-1185">Reference proteome</keyword>
<dbReference type="WBParaSite" id="Hba_18192">
    <property type="protein sequence ID" value="Hba_18192"/>
    <property type="gene ID" value="Hba_18192"/>
</dbReference>
<dbReference type="Proteomes" id="UP000095283">
    <property type="component" value="Unplaced"/>
</dbReference>
<evidence type="ECO:0000313" key="2">
    <source>
        <dbReference type="WBParaSite" id="Hba_18192"/>
    </source>
</evidence>